<dbReference type="SUPFAM" id="SSF53098">
    <property type="entry name" value="Ribonuclease H-like"/>
    <property type="match status" value="1"/>
</dbReference>
<proteinExistence type="predicted"/>
<accession>A0ABR2YHT0</accession>
<gene>
    <name evidence="4" type="ORF">WJX75_005321</name>
</gene>
<dbReference type="Proteomes" id="UP001491310">
    <property type="component" value="Unassembled WGS sequence"/>
</dbReference>
<feature type="domain" description="3'-5' exonuclease" evidence="3">
    <location>
        <begin position="8"/>
        <end position="113"/>
    </location>
</feature>
<dbReference type="EMBL" id="JALJOT010000011">
    <property type="protein sequence ID" value="KAK9905732.1"/>
    <property type="molecule type" value="Genomic_DNA"/>
</dbReference>
<keyword evidence="5" id="KW-1185">Reference proteome</keyword>
<dbReference type="InterPro" id="IPR036397">
    <property type="entry name" value="RNaseH_sf"/>
</dbReference>
<organism evidence="4 5">
    <name type="scientific">Coccomyxa subellipsoidea</name>
    <dbReference type="NCBI Taxonomy" id="248742"/>
    <lineage>
        <taxon>Eukaryota</taxon>
        <taxon>Viridiplantae</taxon>
        <taxon>Chlorophyta</taxon>
        <taxon>core chlorophytes</taxon>
        <taxon>Trebouxiophyceae</taxon>
        <taxon>Trebouxiophyceae incertae sedis</taxon>
        <taxon>Coccomyxaceae</taxon>
        <taxon>Coccomyxa</taxon>
    </lineage>
</organism>
<evidence type="ECO:0000313" key="4">
    <source>
        <dbReference type="EMBL" id="KAK9905732.1"/>
    </source>
</evidence>
<dbReference type="Gene3D" id="3.30.420.10">
    <property type="entry name" value="Ribonuclease H-like superfamily/Ribonuclease H"/>
    <property type="match status" value="1"/>
</dbReference>
<dbReference type="InterPro" id="IPR051132">
    <property type="entry name" value="3-5_Exonuclease_domain"/>
</dbReference>
<dbReference type="InterPro" id="IPR002562">
    <property type="entry name" value="3'-5'_exonuclease_dom"/>
</dbReference>
<evidence type="ECO:0000259" key="3">
    <source>
        <dbReference type="Pfam" id="PF01612"/>
    </source>
</evidence>
<protein>
    <recommendedName>
        <fullName evidence="3">3'-5' exonuclease domain-containing protein</fullName>
    </recommendedName>
</protein>
<comment type="caution">
    <text evidence="4">The sequence shown here is derived from an EMBL/GenBank/DDBJ whole genome shotgun (WGS) entry which is preliminary data.</text>
</comment>
<name>A0ABR2YHT0_9CHLO</name>
<dbReference type="PANTHER" id="PTHR13620">
    <property type="entry name" value="3-5 EXONUCLEASE"/>
    <property type="match status" value="1"/>
</dbReference>
<dbReference type="Pfam" id="PF01612">
    <property type="entry name" value="DNA_pol_A_exo1"/>
    <property type="match status" value="1"/>
</dbReference>
<keyword evidence="1" id="KW-0540">Nuclease</keyword>
<evidence type="ECO:0000256" key="1">
    <source>
        <dbReference type="ARBA" id="ARBA00022722"/>
    </source>
</evidence>
<evidence type="ECO:0000313" key="5">
    <source>
        <dbReference type="Proteomes" id="UP001491310"/>
    </source>
</evidence>
<keyword evidence="2" id="KW-0378">Hydrolase</keyword>
<reference evidence="4 5" key="1">
    <citation type="journal article" date="2024" name="Nat. Commun.">
        <title>Phylogenomics reveals the evolutionary origins of lichenization in chlorophyte algae.</title>
        <authorList>
            <person name="Puginier C."/>
            <person name="Libourel C."/>
            <person name="Otte J."/>
            <person name="Skaloud P."/>
            <person name="Haon M."/>
            <person name="Grisel S."/>
            <person name="Petersen M."/>
            <person name="Berrin J.G."/>
            <person name="Delaux P.M."/>
            <person name="Dal Grande F."/>
            <person name="Keller J."/>
        </authorList>
    </citation>
    <scope>NUCLEOTIDE SEQUENCE [LARGE SCALE GENOMIC DNA]</scope>
    <source>
        <strain evidence="4 5">SAG 216-7</strain>
    </source>
</reference>
<evidence type="ECO:0000256" key="2">
    <source>
        <dbReference type="ARBA" id="ARBA00022801"/>
    </source>
</evidence>
<sequence length="121" mass="13847">MLPDVLMDFFEDGSNHFLGNGWSSDSSALEYSFDTPRETWDDLIDIQIVARAMDDDMRVGLRQTVQHYLGFNPPKGSQITLGDWEAPWLSDAQINYAVLDALYVGEVFRKMRSIHPHNPWG</sequence>
<dbReference type="InterPro" id="IPR012337">
    <property type="entry name" value="RNaseH-like_sf"/>
</dbReference>
<dbReference type="PANTHER" id="PTHR13620:SF104">
    <property type="entry name" value="EXONUCLEASE 3'-5' DOMAIN-CONTAINING PROTEIN 2"/>
    <property type="match status" value="1"/>
</dbReference>